<gene>
    <name evidence="4" type="ordered locus">Acid_7848</name>
</gene>
<dbReference type="InterPro" id="IPR011990">
    <property type="entry name" value="TPR-like_helical_dom_sf"/>
</dbReference>
<protein>
    <submittedName>
        <fullName evidence="4">Tetratricopeptide TPR_2 repeat protein</fullName>
    </submittedName>
</protein>
<dbReference type="eggNOG" id="COG0457">
    <property type="taxonomic scope" value="Bacteria"/>
</dbReference>
<accession>Q01NM6</accession>
<dbReference type="Pfam" id="PF13176">
    <property type="entry name" value="TPR_7"/>
    <property type="match status" value="1"/>
</dbReference>
<dbReference type="HOGENOM" id="CLU_067330_0_0_0"/>
<dbReference type="Gene3D" id="1.25.40.10">
    <property type="entry name" value="Tetratricopeptide repeat domain"/>
    <property type="match status" value="2"/>
</dbReference>
<keyword evidence="2 3" id="KW-0802">TPR repeat</keyword>
<dbReference type="SUPFAM" id="SSF48452">
    <property type="entry name" value="TPR-like"/>
    <property type="match status" value="2"/>
</dbReference>
<keyword evidence="1" id="KW-0677">Repeat</keyword>
<reference evidence="4" key="1">
    <citation type="submission" date="2006-10" db="EMBL/GenBank/DDBJ databases">
        <title>Complete sequence of Solibacter usitatus Ellin6076.</title>
        <authorList>
            <consortium name="US DOE Joint Genome Institute"/>
            <person name="Copeland A."/>
            <person name="Lucas S."/>
            <person name="Lapidus A."/>
            <person name="Barry K."/>
            <person name="Detter J.C."/>
            <person name="Glavina del Rio T."/>
            <person name="Hammon N."/>
            <person name="Israni S."/>
            <person name="Dalin E."/>
            <person name="Tice H."/>
            <person name="Pitluck S."/>
            <person name="Thompson L.S."/>
            <person name="Brettin T."/>
            <person name="Bruce D."/>
            <person name="Han C."/>
            <person name="Tapia R."/>
            <person name="Gilna P."/>
            <person name="Schmutz J."/>
            <person name="Larimer F."/>
            <person name="Land M."/>
            <person name="Hauser L."/>
            <person name="Kyrpides N."/>
            <person name="Mikhailova N."/>
            <person name="Janssen P.H."/>
            <person name="Kuske C.R."/>
            <person name="Richardson P."/>
        </authorList>
    </citation>
    <scope>NUCLEOTIDE SEQUENCE</scope>
    <source>
        <strain evidence="4">Ellin6076</strain>
    </source>
</reference>
<dbReference type="STRING" id="234267.Acid_7848"/>
<dbReference type="InterPro" id="IPR019734">
    <property type="entry name" value="TPR_rpt"/>
</dbReference>
<organism evidence="4">
    <name type="scientific">Solibacter usitatus (strain Ellin6076)</name>
    <dbReference type="NCBI Taxonomy" id="234267"/>
    <lineage>
        <taxon>Bacteria</taxon>
        <taxon>Pseudomonadati</taxon>
        <taxon>Acidobacteriota</taxon>
        <taxon>Terriglobia</taxon>
        <taxon>Bryobacterales</taxon>
        <taxon>Solibacteraceae</taxon>
        <taxon>Candidatus Solibacter</taxon>
    </lineage>
</organism>
<dbReference type="KEGG" id="sus:Acid_7848"/>
<proteinExistence type="predicted"/>
<dbReference type="EMBL" id="CP000473">
    <property type="protein sequence ID" value="ABJ88744.1"/>
    <property type="molecule type" value="Genomic_DNA"/>
</dbReference>
<evidence type="ECO:0000256" key="3">
    <source>
        <dbReference type="PROSITE-ProRule" id="PRU00339"/>
    </source>
</evidence>
<evidence type="ECO:0000256" key="1">
    <source>
        <dbReference type="ARBA" id="ARBA00022737"/>
    </source>
</evidence>
<sequence length="298" mass="32902" precursor="true">MMWSGWGMVALLCATAAAKSGNDGAALMERGYALAGQGNRAEAIKLYRQALELNRRAHGEKDLLTLANMNLLASAYLMNGDPARAEPLVTEVVSIARELYPEDIQLSQALGSWSYILSRAGKLVEAESIADEALALSLTIEGEDSVNSAMMYANAGDIHRVAGQDARALPLFRKALAVYERKLSPDDPRIGSLLSQEGLILMRDRQFTLADRAMSRAVEMLRQSCPGCVTENWIAESNLALLRLAQKRYEEADRLFTHVLSLHETPEVLQSLAVVREKERRHKDAVLLTKRANQLLAR</sequence>
<dbReference type="PANTHER" id="PTHR45641">
    <property type="entry name" value="TETRATRICOPEPTIDE REPEAT PROTEIN (AFU_ORTHOLOGUE AFUA_6G03870)"/>
    <property type="match status" value="1"/>
</dbReference>
<dbReference type="OrthoDB" id="3193074at2"/>
<dbReference type="InParanoid" id="Q01NM6"/>
<dbReference type="PANTHER" id="PTHR45641:SF19">
    <property type="entry name" value="NEPHROCYSTIN-3"/>
    <property type="match status" value="1"/>
</dbReference>
<dbReference type="AlphaFoldDB" id="Q01NM6"/>
<evidence type="ECO:0000256" key="2">
    <source>
        <dbReference type="ARBA" id="ARBA00022803"/>
    </source>
</evidence>
<name>Q01NM6_SOLUE</name>
<dbReference type="SMART" id="SM00028">
    <property type="entry name" value="TPR"/>
    <property type="match status" value="3"/>
</dbReference>
<dbReference type="PROSITE" id="PS50005">
    <property type="entry name" value="TPR"/>
    <property type="match status" value="1"/>
</dbReference>
<feature type="repeat" description="TPR" evidence="3">
    <location>
        <begin position="24"/>
        <end position="57"/>
    </location>
</feature>
<dbReference type="Pfam" id="PF13424">
    <property type="entry name" value="TPR_12"/>
    <property type="match status" value="2"/>
</dbReference>
<evidence type="ECO:0000313" key="4">
    <source>
        <dbReference type="EMBL" id="ABJ88744.1"/>
    </source>
</evidence>